<gene>
    <name evidence="1" type="ORF">EV420DRAFT_121706</name>
</gene>
<name>A0AA39N9S8_ARMTA</name>
<evidence type="ECO:0000313" key="1">
    <source>
        <dbReference type="EMBL" id="KAK0461680.1"/>
    </source>
</evidence>
<dbReference type="RefSeq" id="XP_060333418.1">
    <property type="nucleotide sequence ID" value="XM_060466422.1"/>
</dbReference>
<organism evidence="1 2">
    <name type="scientific">Armillaria tabescens</name>
    <name type="common">Ringless honey mushroom</name>
    <name type="synonym">Agaricus tabescens</name>
    <dbReference type="NCBI Taxonomy" id="1929756"/>
    <lineage>
        <taxon>Eukaryota</taxon>
        <taxon>Fungi</taxon>
        <taxon>Dikarya</taxon>
        <taxon>Basidiomycota</taxon>
        <taxon>Agaricomycotina</taxon>
        <taxon>Agaricomycetes</taxon>
        <taxon>Agaricomycetidae</taxon>
        <taxon>Agaricales</taxon>
        <taxon>Marasmiineae</taxon>
        <taxon>Physalacriaceae</taxon>
        <taxon>Desarmillaria</taxon>
    </lineage>
</organism>
<protein>
    <submittedName>
        <fullName evidence="1">Uncharacterized protein</fullName>
    </submittedName>
</protein>
<accession>A0AA39N9S8</accession>
<keyword evidence="2" id="KW-1185">Reference proteome</keyword>
<dbReference type="GeneID" id="85349970"/>
<comment type="caution">
    <text evidence="1">The sequence shown here is derived from an EMBL/GenBank/DDBJ whole genome shotgun (WGS) entry which is preliminary data.</text>
</comment>
<reference evidence="1" key="1">
    <citation type="submission" date="2023-06" db="EMBL/GenBank/DDBJ databases">
        <authorList>
            <consortium name="Lawrence Berkeley National Laboratory"/>
            <person name="Ahrendt S."/>
            <person name="Sahu N."/>
            <person name="Indic B."/>
            <person name="Wong-Bajracharya J."/>
            <person name="Merenyi Z."/>
            <person name="Ke H.-M."/>
            <person name="Monk M."/>
            <person name="Kocsube S."/>
            <person name="Drula E."/>
            <person name="Lipzen A."/>
            <person name="Balint B."/>
            <person name="Henrissat B."/>
            <person name="Andreopoulos B."/>
            <person name="Martin F.M."/>
            <person name="Harder C.B."/>
            <person name="Rigling D."/>
            <person name="Ford K.L."/>
            <person name="Foster G.D."/>
            <person name="Pangilinan J."/>
            <person name="Papanicolaou A."/>
            <person name="Barry K."/>
            <person name="LaButti K."/>
            <person name="Viragh M."/>
            <person name="Koriabine M."/>
            <person name="Yan M."/>
            <person name="Riley R."/>
            <person name="Champramary S."/>
            <person name="Plett K.L."/>
            <person name="Tsai I.J."/>
            <person name="Slot J."/>
            <person name="Sipos G."/>
            <person name="Plett J."/>
            <person name="Nagy L.G."/>
            <person name="Grigoriev I.V."/>
        </authorList>
    </citation>
    <scope>NUCLEOTIDE SEQUENCE</scope>
    <source>
        <strain evidence="1">CCBAS 213</strain>
    </source>
</reference>
<dbReference type="Proteomes" id="UP001175211">
    <property type="component" value="Unassembled WGS sequence"/>
</dbReference>
<proteinExistence type="predicted"/>
<dbReference type="AlphaFoldDB" id="A0AA39N9S8"/>
<dbReference type="EMBL" id="JAUEPS010000010">
    <property type="protein sequence ID" value="KAK0461680.1"/>
    <property type="molecule type" value="Genomic_DNA"/>
</dbReference>
<evidence type="ECO:0000313" key="2">
    <source>
        <dbReference type="Proteomes" id="UP001175211"/>
    </source>
</evidence>
<sequence length="187" mass="20132">MQRAVWSAVGSKTSDRVLDSQFVAERNAMVFLFSTALFAKEFRKNFRPDFLSVNTTMVKSHMYKSAVIAIGMGASRTLQIGGVGSQDLAQFSKFGPVLQAVQKGDITEITYKSFWDSMNALLQLESGDHAVTGFDGASISFSKTEPVTIAPPQLPPSSEPSQSLGGKTFVGMAQLLVAEALTGKRKG</sequence>